<sequence>MSAAEPGGTSWRRTALPAVPALLVVVAFLLGVRQGQIEAALVVTQSNNLQVKSAGLFALDFGLGVADSTRRTSTGDQTRRMIRAGFADGQLNELCVATQESLGPLGTYTLFVKAGDGNTGTWEIKGANIVLDAESLTSTLNLDGNVDIGIAAEDVTTLKDSAGNYVDNPLGVPAAEHRLGIDATYAKLSGLSANASVLDIPGFLTLRNLEISIQSGAQNCPAPAHTTSWPTGRTRNDNGKCMALTGGGAASGTDAVETTCGTGASQQWYVHSDGTFRSLVNGRPTNCLSLDPAVASPKTAEIRPCSGAADQQWRVDSARRIVSTANGTCLQPAGGVTTDGTKLVLAACDTATYQKWDVLG</sequence>
<dbReference type="InterPro" id="IPR035992">
    <property type="entry name" value="Ricin_B-like_lectins"/>
</dbReference>
<dbReference type="EMBL" id="QTTT01000001">
    <property type="protein sequence ID" value="REF01045.1"/>
    <property type="molecule type" value="Genomic_DNA"/>
</dbReference>
<keyword evidence="2" id="KW-0430">Lectin</keyword>
<gene>
    <name evidence="2" type="ORF">DFJ69_6643</name>
</gene>
<dbReference type="SMART" id="SM00458">
    <property type="entry name" value="RICIN"/>
    <property type="match status" value="1"/>
</dbReference>
<dbReference type="InterPro" id="IPR000772">
    <property type="entry name" value="Ricin_B_lectin"/>
</dbReference>
<feature type="domain" description="Ricin B lectin" evidence="1">
    <location>
        <begin position="229"/>
        <end position="359"/>
    </location>
</feature>
<dbReference type="Pfam" id="PF19741">
    <property type="entry name" value="DUF6230"/>
    <property type="match status" value="1"/>
</dbReference>
<accession>A0A3D9T8R3</accession>
<dbReference type="PROSITE" id="PS50231">
    <property type="entry name" value="RICIN_B_LECTIN"/>
    <property type="match status" value="1"/>
</dbReference>
<dbReference type="Pfam" id="PF00652">
    <property type="entry name" value="Ricin_B_lectin"/>
    <property type="match status" value="1"/>
</dbReference>
<proteinExistence type="predicted"/>
<dbReference type="InterPro" id="IPR046198">
    <property type="entry name" value="DUF6230"/>
</dbReference>
<comment type="caution">
    <text evidence="2">The sequence shown here is derived from an EMBL/GenBank/DDBJ whole genome shotgun (WGS) entry which is preliminary data.</text>
</comment>
<reference evidence="2 3" key="1">
    <citation type="submission" date="2018-08" db="EMBL/GenBank/DDBJ databases">
        <title>Sequencing the genomes of 1000 actinobacteria strains.</title>
        <authorList>
            <person name="Klenk H.-P."/>
        </authorList>
    </citation>
    <scope>NUCLEOTIDE SEQUENCE [LARGE SCALE GENOMIC DNA]</scope>
    <source>
        <strain evidence="2 3">DSM 43927</strain>
    </source>
</reference>
<protein>
    <submittedName>
        <fullName evidence="2">Ricin-type beta-trefoil lectin protein</fullName>
    </submittedName>
</protein>
<dbReference type="GO" id="GO:0030246">
    <property type="term" value="F:carbohydrate binding"/>
    <property type="evidence" value="ECO:0007669"/>
    <property type="project" value="UniProtKB-KW"/>
</dbReference>
<dbReference type="Gene3D" id="2.80.10.50">
    <property type="match status" value="1"/>
</dbReference>
<dbReference type="Proteomes" id="UP000256661">
    <property type="component" value="Unassembled WGS sequence"/>
</dbReference>
<dbReference type="CDD" id="cd00161">
    <property type="entry name" value="beta-trefoil_Ricin-like"/>
    <property type="match status" value="1"/>
</dbReference>
<evidence type="ECO:0000313" key="3">
    <source>
        <dbReference type="Proteomes" id="UP000256661"/>
    </source>
</evidence>
<evidence type="ECO:0000259" key="1">
    <source>
        <dbReference type="SMART" id="SM00458"/>
    </source>
</evidence>
<name>A0A3D9T8R3_9ACTN</name>
<dbReference type="AlphaFoldDB" id="A0A3D9T8R3"/>
<dbReference type="SUPFAM" id="SSF50370">
    <property type="entry name" value="Ricin B-like lectins"/>
    <property type="match status" value="1"/>
</dbReference>
<evidence type="ECO:0000313" key="2">
    <source>
        <dbReference type="EMBL" id="REF01045.1"/>
    </source>
</evidence>
<keyword evidence="3" id="KW-1185">Reference proteome</keyword>
<organism evidence="2 3">
    <name type="scientific">Thermomonospora umbrina</name>
    <dbReference type="NCBI Taxonomy" id="111806"/>
    <lineage>
        <taxon>Bacteria</taxon>
        <taxon>Bacillati</taxon>
        <taxon>Actinomycetota</taxon>
        <taxon>Actinomycetes</taxon>
        <taxon>Streptosporangiales</taxon>
        <taxon>Thermomonosporaceae</taxon>
        <taxon>Thermomonospora</taxon>
    </lineage>
</organism>
<dbReference type="RefSeq" id="WP_170177899.1">
    <property type="nucleotide sequence ID" value="NZ_QTTT01000001.1"/>
</dbReference>